<accession>A0A1I2UCX5</accession>
<dbReference type="AlphaFoldDB" id="A0A1I2UCX5"/>
<reference evidence="3" key="1">
    <citation type="submission" date="2016-10" db="EMBL/GenBank/DDBJ databases">
        <authorList>
            <person name="Varghese N."/>
            <person name="Submissions S."/>
        </authorList>
    </citation>
    <scope>NUCLEOTIDE SEQUENCE [LARGE SCALE GENOMIC DNA]</scope>
    <source>
        <strain evidence="3">DSM 19315</strain>
    </source>
</reference>
<keyword evidence="1" id="KW-0812">Transmembrane</keyword>
<name>A0A1I2UCX5_9BACT</name>
<dbReference type="Proteomes" id="UP000199642">
    <property type="component" value="Unassembled WGS sequence"/>
</dbReference>
<gene>
    <name evidence="2" type="ORF">SAMN04487988_10765</name>
</gene>
<organism evidence="2 3">
    <name type="scientific">Algoriphagus hitonicola</name>
    <dbReference type="NCBI Taxonomy" id="435880"/>
    <lineage>
        <taxon>Bacteria</taxon>
        <taxon>Pseudomonadati</taxon>
        <taxon>Bacteroidota</taxon>
        <taxon>Cytophagia</taxon>
        <taxon>Cytophagales</taxon>
        <taxon>Cyclobacteriaceae</taxon>
        <taxon>Algoriphagus</taxon>
    </lineage>
</organism>
<proteinExistence type="predicted"/>
<evidence type="ECO:0000313" key="2">
    <source>
        <dbReference type="EMBL" id="SFG72541.1"/>
    </source>
</evidence>
<keyword evidence="1" id="KW-0472">Membrane</keyword>
<evidence type="ECO:0000256" key="1">
    <source>
        <dbReference type="SAM" id="Phobius"/>
    </source>
</evidence>
<evidence type="ECO:0000313" key="3">
    <source>
        <dbReference type="Proteomes" id="UP000199642"/>
    </source>
</evidence>
<feature type="transmembrane region" description="Helical" evidence="1">
    <location>
        <begin position="6"/>
        <end position="29"/>
    </location>
</feature>
<sequence>MIEFLFQPIFLKVIISLILGSFLMLYYFLYCEFSKSKHIQNKRITDLEKIIDKEIIRSKQILEINLTLNQINEKASEKLDLVKLRKKS</sequence>
<dbReference type="RefSeq" id="WP_092791536.1">
    <property type="nucleotide sequence ID" value="NZ_FOPC01000007.1"/>
</dbReference>
<dbReference type="EMBL" id="FOPC01000007">
    <property type="protein sequence ID" value="SFG72541.1"/>
    <property type="molecule type" value="Genomic_DNA"/>
</dbReference>
<protein>
    <submittedName>
        <fullName evidence="2">Uncharacterized protein</fullName>
    </submittedName>
</protein>
<keyword evidence="3" id="KW-1185">Reference proteome</keyword>
<keyword evidence="1" id="KW-1133">Transmembrane helix</keyword>